<accession>A0A2N3YK24</accession>
<gene>
    <name evidence="1" type="ORF">ATL31_2050</name>
</gene>
<organism evidence="1 2">
    <name type="scientific">Phycicoccus duodecadis</name>
    <dbReference type="NCBI Taxonomy" id="173053"/>
    <lineage>
        <taxon>Bacteria</taxon>
        <taxon>Bacillati</taxon>
        <taxon>Actinomycetota</taxon>
        <taxon>Actinomycetes</taxon>
        <taxon>Micrococcales</taxon>
        <taxon>Intrasporangiaceae</taxon>
        <taxon>Phycicoccus</taxon>
    </lineage>
</organism>
<dbReference type="AlphaFoldDB" id="A0A2N3YK24"/>
<sequence length="241" mass="24726">MATTTPPAALLARLVAADPGRPRITVYDDTGGPTRGERIELSARVLANWVAKAANLLQDELDAGPGSTVRLDLPPHWRTLYWAFASWSVGACVELPGAEAGGAPDVLVTDDPEVAATSDADRVVVVTLAALARSAGAPVPGGAVDEARDLSTHGDVFEPYDLPDDDAEALRSSGGSTTFEGLVPTAAAGGRVHVATSDVGDLLRVTLGVWAGDGSLVLTRGAPDDDVLAARLTSEGVTREA</sequence>
<comment type="caution">
    <text evidence="1">The sequence shown here is derived from an EMBL/GenBank/DDBJ whole genome shotgun (WGS) entry which is preliminary data.</text>
</comment>
<reference evidence="1 2" key="1">
    <citation type="submission" date="2017-12" db="EMBL/GenBank/DDBJ databases">
        <title>Sequencing the genomes of 1000 Actinobacteria strains.</title>
        <authorList>
            <person name="Klenk H.-P."/>
        </authorList>
    </citation>
    <scope>NUCLEOTIDE SEQUENCE [LARGE SCALE GENOMIC DNA]</scope>
    <source>
        <strain evidence="1 2">DSM 12806</strain>
    </source>
</reference>
<name>A0A2N3YK24_9MICO</name>
<dbReference type="EMBL" id="PJNE01000001">
    <property type="protein sequence ID" value="PKW27212.1"/>
    <property type="molecule type" value="Genomic_DNA"/>
</dbReference>
<protein>
    <submittedName>
        <fullName evidence="1">Uncharacterized protein (TIGR03089 family)</fullName>
    </submittedName>
</protein>
<evidence type="ECO:0000313" key="2">
    <source>
        <dbReference type="Proteomes" id="UP000233781"/>
    </source>
</evidence>
<dbReference type="NCBIfam" id="TIGR03089">
    <property type="entry name" value="TIGR03089 family protein"/>
    <property type="match status" value="1"/>
</dbReference>
<dbReference type="SUPFAM" id="SSF56801">
    <property type="entry name" value="Acetyl-CoA synthetase-like"/>
    <property type="match status" value="1"/>
</dbReference>
<proteinExistence type="predicted"/>
<evidence type="ECO:0000313" key="1">
    <source>
        <dbReference type="EMBL" id="PKW27212.1"/>
    </source>
</evidence>
<dbReference type="RefSeq" id="WP_101395668.1">
    <property type="nucleotide sequence ID" value="NZ_PJNE01000001.1"/>
</dbReference>
<dbReference type="InterPro" id="IPR017523">
    <property type="entry name" value="Rv3268"/>
</dbReference>
<dbReference type="Proteomes" id="UP000233781">
    <property type="component" value="Unassembled WGS sequence"/>
</dbReference>
<dbReference type="OrthoDB" id="3396763at2"/>
<keyword evidence="2" id="KW-1185">Reference proteome</keyword>